<dbReference type="OrthoDB" id="291579at2157"/>
<dbReference type="EMBL" id="AOLO01000006">
    <property type="protein sequence ID" value="EMA03280.1"/>
    <property type="molecule type" value="Genomic_DNA"/>
</dbReference>
<evidence type="ECO:0000313" key="2">
    <source>
        <dbReference type="EMBL" id="AFK18862.1"/>
    </source>
</evidence>
<evidence type="ECO:0000313" key="3">
    <source>
        <dbReference type="EMBL" id="AHZ21774.1"/>
    </source>
</evidence>
<reference evidence="3 8" key="4">
    <citation type="submission" date="2014-04" db="EMBL/GenBank/DDBJ databases">
        <title>Transcriptional profiles of Haloferax mediterranei on the basis of nitrogen availability.</title>
        <authorList>
            <person name="Bautista V."/>
        </authorList>
    </citation>
    <scope>NUCLEOTIDE SEQUENCE [LARGE SCALE GENOMIC DNA]</scope>
    <source>
        <strain evidence="3">ATCC 33500</strain>
        <strain evidence="8">ATCC 33500 / DSM 1411 / JCM 8866 / NBRC 14739 / NCIMB 2177 / R-4</strain>
    </source>
</reference>
<dbReference type="eggNOG" id="arCOG11494">
    <property type="taxonomic scope" value="Archaea"/>
</dbReference>
<feature type="transmembrane region" description="Helical" evidence="1">
    <location>
        <begin position="57"/>
        <end position="74"/>
    </location>
</feature>
<dbReference type="HOGENOM" id="CLU_2140148_0_0_2"/>
<dbReference type="KEGG" id="hme:HFX_1146"/>
<dbReference type="Proteomes" id="UP000006469">
    <property type="component" value="Chromosome"/>
</dbReference>
<dbReference type="Proteomes" id="UP000011603">
    <property type="component" value="Unassembled WGS sequence"/>
</dbReference>
<dbReference type="EMBL" id="CP039139">
    <property type="protein sequence ID" value="QCQ75349.1"/>
    <property type="molecule type" value="Genomic_DNA"/>
</dbReference>
<evidence type="ECO:0000256" key="1">
    <source>
        <dbReference type="SAM" id="Phobius"/>
    </source>
</evidence>
<keyword evidence="7" id="KW-1185">Reference proteome</keyword>
<protein>
    <submittedName>
        <fullName evidence="2">Uncharacterized protein</fullName>
    </submittedName>
</protein>
<dbReference type="AlphaFoldDB" id="I3R3Q2"/>
<reference evidence="5 9" key="6">
    <citation type="submission" date="2019-04" db="EMBL/GenBank/DDBJ databases">
        <title>Methylomes of two halophilic Archaea, Haloarcula marismortui and Haloferax mediterranei.</title>
        <authorList>
            <person name="DasSarma S."/>
            <person name="DasSarma P."/>
            <person name="DasSarma S."/>
            <person name="Fomenkov A."/>
            <person name="Vincze T."/>
            <person name="Anton B.P."/>
            <person name="Roberts R.J."/>
        </authorList>
    </citation>
    <scope>NUCLEOTIDE SEQUENCE [LARGE SCALE GENOMIC DNA]</scope>
    <source>
        <strain evidence="5">ATCC 33500</strain>
        <strain evidence="9">ATCC 33500 / DSM 1411 / JCM 8866 / NBRC 14739 / NCIMB 2177 / R-4</strain>
    </source>
</reference>
<dbReference type="EMBL" id="CP007551">
    <property type="protein sequence ID" value="AHZ21774.1"/>
    <property type="molecule type" value="Genomic_DNA"/>
</dbReference>
<dbReference type="PATRIC" id="fig|523841.21.peg.962"/>
<dbReference type="EMBL" id="CP001868">
    <property type="protein sequence ID" value="AFK18862.1"/>
    <property type="molecule type" value="Genomic_DNA"/>
</dbReference>
<evidence type="ECO:0000313" key="7">
    <source>
        <dbReference type="Proteomes" id="UP000011603"/>
    </source>
</evidence>
<accession>I3R3Q2</accession>
<dbReference type="Proteomes" id="UP000299011">
    <property type="component" value="Chromosome"/>
</dbReference>
<reference evidence="2" key="5">
    <citation type="submission" date="2014-05" db="EMBL/GenBank/DDBJ databases">
        <authorList>
            <person name="Wang L."/>
            <person name="Yang H."/>
            <person name="Xiang H."/>
        </authorList>
    </citation>
    <scope>NUCLEOTIDE SEQUENCE</scope>
    <source>
        <strain evidence="2">CGMCC 1.2087</strain>
    </source>
</reference>
<evidence type="ECO:0000313" key="9">
    <source>
        <dbReference type="Proteomes" id="UP000299011"/>
    </source>
</evidence>
<reference evidence="2" key="1">
    <citation type="journal article" date="2012" name="Appl. Environ. Microbiol.">
        <title>Identification of the haloarchaeal phasin (PhaP) that functions in polyhydroxyalkanoate accumulation and granule formation in Haloferax mediterranei.</title>
        <authorList>
            <person name="Cai S."/>
            <person name="Cai L."/>
            <person name="Liu H."/>
            <person name="Liu X."/>
            <person name="Han J."/>
            <person name="Zhou J."/>
            <person name="Xiang H."/>
        </authorList>
    </citation>
    <scope>NUCLEOTIDE SEQUENCE</scope>
    <source>
        <strain evidence="2">CGMCC 1.2087</strain>
    </source>
</reference>
<keyword evidence="1" id="KW-1133">Transmembrane helix</keyword>
<reference evidence="4 7" key="3">
    <citation type="journal article" date="2014" name="PLoS Genet.">
        <title>Phylogenetically driven sequencing of extremely halophilic archaea reveals strategies for static and dynamic osmo-response.</title>
        <authorList>
            <person name="Becker E.A."/>
            <person name="Seitzer P.M."/>
            <person name="Tritt A."/>
            <person name="Larsen D."/>
            <person name="Krusor M."/>
            <person name="Yao A.I."/>
            <person name="Wu D."/>
            <person name="Madern D."/>
            <person name="Eisen J.A."/>
            <person name="Darling A.E."/>
            <person name="Facciotti M.T."/>
        </authorList>
    </citation>
    <scope>NUCLEOTIDE SEQUENCE [LARGE SCALE GENOMIC DNA]</scope>
    <source>
        <strain evidence="4">ATCC 33500</strain>
        <strain evidence="7">ATCC 33500 / DSM 1411 / JCM 8866 / NBRC 14739 / NCIMB 2177 / R-4</strain>
    </source>
</reference>
<dbReference type="Proteomes" id="UP000027075">
    <property type="component" value="Chromosome"/>
</dbReference>
<dbReference type="PaxDb" id="523841-HFX_1146"/>
<keyword evidence="1" id="KW-0812">Transmembrane</keyword>
<dbReference type="RefSeq" id="WP_004572527.1">
    <property type="nucleotide sequence ID" value="NC_017941.2"/>
</dbReference>
<dbReference type="STRING" id="523841.HFX_1146"/>
<reference evidence="2 6" key="2">
    <citation type="journal article" date="2012" name="J. Bacteriol.">
        <title>Complete genome sequence of the metabolically versatile halophilic archaeon Haloferax mediterranei, a poly(3-hydroxybutyrate-co-3-hydroxyvalerate) producer.</title>
        <authorList>
            <person name="Han J."/>
            <person name="Zhang F."/>
            <person name="Hou J."/>
            <person name="Liu X."/>
            <person name="Li M."/>
            <person name="Liu H."/>
            <person name="Cai L."/>
            <person name="Zhang B."/>
            <person name="Chen Y."/>
            <person name="Zhou J."/>
            <person name="Hu S."/>
            <person name="Xiang H."/>
        </authorList>
    </citation>
    <scope>NUCLEOTIDE SEQUENCE [LARGE SCALE GENOMIC DNA]</scope>
    <source>
        <strain evidence="6">ATCC 33500 / DSM 1411 / JCM 8866 / NBRC 14739 / NCIMB 2177 / R-4</strain>
        <strain evidence="2">CGMCC 1.2087</strain>
    </source>
</reference>
<gene>
    <name evidence="2" type="ordered locus">HFX_1146</name>
    <name evidence="3" type="ORF">BM92_03480</name>
    <name evidence="4" type="ORF">C439_04760</name>
    <name evidence="5" type="ORF">E6P09_08750</name>
</gene>
<evidence type="ECO:0000313" key="4">
    <source>
        <dbReference type="EMBL" id="EMA03280.1"/>
    </source>
</evidence>
<evidence type="ECO:0000313" key="6">
    <source>
        <dbReference type="Proteomes" id="UP000006469"/>
    </source>
</evidence>
<sequence length="112" mass="11673">MSFLADLRRGRYAELALVVATIIGLVAAFVHWAGLILGGVLVGILATSVRRAVPQGLTFGGVAVALHIGMVWWQGELDALFAMETIFALTVAIGFVLPMLAAVGARALVGDV</sequence>
<dbReference type="GeneID" id="40156501"/>
<evidence type="ECO:0000313" key="8">
    <source>
        <dbReference type="Proteomes" id="UP000027075"/>
    </source>
</evidence>
<keyword evidence="1" id="KW-0472">Membrane</keyword>
<name>I3R3Q2_HALMT</name>
<organism evidence="2 6">
    <name type="scientific">Haloferax mediterranei (strain ATCC 33500 / DSM 1411 / JCM 8866 / NBRC 14739 / NCIMB 2177 / R-4)</name>
    <name type="common">Halobacterium mediterranei</name>
    <dbReference type="NCBI Taxonomy" id="523841"/>
    <lineage>
        <taxon>Archaea</taxon>
        <taxon>Methanobacteriati</taxon>
        <taxon>Methanobacteriota</taxon>
        <taxon>Stenosarchaea group</taxon>
        <taxon>Halobacteria</taxon>
        <taxon>Halobacteriales</taxon>
        <taxon>Haloferacaceae</taxon>
        <taxon>Haloferax</taxon>
    </lineage>
</organism>
<feature type="transmembrane region" description="Helical" evidence="1">
    <location>
        <begin position="12"/>
        <end position="45"/>
    </location>
</feature>
<proteinExistence type="predicted"/>
<evidence type="ECO:0000313" key="5">
    <source>
        <dbReference type="EMBL" id="QCQ75349.1"/>
    </source>
</evidence>
<feature type="transmembrane region" description="Helical" evidence="1">
    <location>
        <begin position="86"/>
        <end position="109"/>
    </location>
</feature>